<keyword evidence="3" id="KW-0812">Transmembrane</keyword>
<dbReference type="Gene3D" id="3.90.550.10">
    <property type="entry name" value="Spore Coat Polysaccharide Biosynthesis Protein SpsA, Chain A"/>
    <property type="match status" value="1"/>
</dbReference>
<keyword evidence="3" id="KW-0472">Membrane</keyword>
<feature type="transmembrane region" description="Helical" evidence="3">
    <location>
        <begin position="307"/>
        <end position="330"/>
    </location>
</feature>
<evidence type="ECO:0000259" key="4">
    <source>
        <dbReference type="Pfam" id="PF00535"/>
    </source>
</evidence>
<dbReference type="SUPFAM" id="SSF53448">
    <property type="entry name" value="Nucleotide-diphospho-sugar transferases"/>
    <property type="match status" value="1"/>
</dbReference>
<dbReference type="AlphaFoldDB" id="A0AAU6V043"/>
<dbReference type="PANTHER" id="PTHR22916">
    <property type="entry name" value="GLYCOSYLTRANSFERASE"/>
    <property type="match status" value="1"/>
</dbReference>
<dbReference type="EMBL" id="CP095354">
    <property type="protein sequence ID" value="XAG79803.1"/>
    <property type="molecule type" value="Genomic_DNA"/>
</dbReference>
<dbReference type="InterPro" id="IPR001173">
    <property type="entry name" value="Glyco_trans_2-like"/>
</dbReference>
<proteinExistence type="predicted"/>
<keyword evidence="3" id="KW-1133">Transmembrane helix</keyword>
<evidence type="ECO:0000256" key="1">
    <source>
        <dbReference type="ARBA" id="ARBA00022676"/>
    </source>
</evidence>
<name>A0AAU6V043_UNCXX</name>
<dbReference type="PANTHER" id="PTHR22916:SF51">
    <property type="entry name" value="GLYCOSYLTRANSFERASE EPSH-RELATED"/>
    <property type="match status" value="1"/>
</dbReference>
<evidence type="ECO:0000256" key="3">
    <source>
        <dbReference type="SAM" id="Phobius"/>
    </source>
</evidence>
<organism evidence="5">
    <name type="scientific">bacterium 19NY03SH02</name>
    <dbReference type="NCBI Taxonomy" id="2920631"/>
    <lineage>
        <taxon>Bacteria</taxon>
    </lineage>
</organism>
<sequence>MNSQILDHKLVPKVTVIVPVYNTELFVERAIISLMEQTLHDVQFIIIDDGSTDNSLAIIKKVLSRYPSRQELVTLISRENRGVAATRNQGLELASGAYVIHLDSDDWAEPNWLEKLYYKAIKDDADVVISDYRLIYTTKSIYINQKVDGTGLCCARNLLTGQLHGSMWNKLVRRSFIVDNNLTFLSNINYLEDFIFVMKVFLSTNSICHLDLPLVNYNQTNVSSITSSINTKKINEIINAISVIQNLIQENKSAYTFLSNELNDFKLRMKFTLIYDSRKQTPSFLWAINSESNFAIFKSTIPLYMKVILYFGSKGYIMVARFLIYFVYVLKRL</sequence>
<dbReference type="CDD" id="cd00761">
    <property type="entry name" value="Glyco_tranf_GTA_type"/>
    <property type="match status" value="1"/>
</dbReference>
<evidence type="ECO:0000256" key="2">
    <source>
        <dbReference type="ARBA" id="ARBA00022679"/>
    </source>
</evidence>
<dbReference type="InterPro" id="IPR029044">
    <property type="entry name" value="Nucleotide-diphossugar_trans"/>
</dbReference>
<accession>A0AAU6V043</accession>
<keyword evidence="1" id="KW-0328">Glycosyltransferase</keyword>
<gene>
    <name evidence="5" type="ORF">MRN14_15210</name>
</gene>
<reference evidence="5" key="1">
    <citation type="submission" date="2022-03" db="EMBL/GenBank/DDBJ databases">
        <title>Sea Food Isolates.</title>
        <authorList>
            <person name="Li c."/>
        </authorList>
    </citation>
    <scope>NUCLEOTIDE SEQUENCE</scope>
    <source>
        <strain evidence="5">19NY03SH02</strain>
    </source>
</reference>
<dbReference type="GO" id="GO:0016757">
    <property type="term" value="F:glycosyltransferase activity"/>
    <property type="evidence" value="ECO:0007669"/>
    <property type="project" value="UniProtKB-KW"/>
</dbReference>
<keyword evidence="2" id="KW-0808">Transferase</keyword>
<feature type="domain" description="Glycosyltransferase 2-like" evidence="4">
    <location>
        <begin position="15"/>
        <end position="142"/>
    </location>
</feature>
<protein>
    <submittedName>
        <fullName evidence="5">Glycosyltransferase family 2 protein</fullName>
    </submittedName>
</protein>
<dbReference type="Pfam" id="PF00535">
    <property type="entry name" value="Glycos_transf_2"/>
    <property type="match status" value="1"/>
</dbReference>
<evidence type="ECO:0000313" key="5">
    <source>
        <dbReference type="EMBL" id="XAG79803.1"/>
    </source>
</evidence>